<evidence type="ECO:0000256" key="1">
    <source>
        <dbReference type="SAM" id="MobiDB-lite"/>
    </source>
</evidence>
<name>A0ABY9AIK4_PARCI</name>
<evidence type="ECO:0000313" key="4">
    <source>
        <dbReference type="Proteomes" id="UP001242732"/>
    </source>
</evidence>
<feature type="signal peptide" evidence="2">
    <location>
        <begin position="1"/>
        <end position="17"/>
    </location>
</feature>
<dbReference type="RefSeq" id="WP_133246187.1">
    <property type="nucleotide sequence ID" value="NZ_CP023687.1"/>
</dbReference>
<sequence length="171" mass="19250">MRAIIFPMLLLAAPAWAVNKCAGPDGRPVFQDAPCADGRGSAAASATQTQKPPSVMAPEDMARSFETQLERPETQKKMQENVERRRLMEKADAAIRSADRQKCGEHLQAQPSVGMTEARFLACTQFARDWEHLQIHETETQYGVSKQYVYARHAPIRYVYIDRGRITAISR</sequence>
<organism evidence="3 4">
    <name type="scientific">Paracidovorax citrulli</name>
    <name type="common">Acidovorax citrulli</name>
    <dbReference type="NCBI Taxonomy" id="80869"/>
    <lineage>
        <taxon>Bacteria</taxon>
        <taxon>Pseudomonadati</taxon>
        <taxon>Pseudomonadota</taxon>
        <taxon>Betaproteobacteria</taxon>
        <taxon>Burkholderiales</taxon>
        <taxon>Comamonadaceae</taxon>
        <taxon>Paracidovorax</taxon>
    </lineage>
</organism>
<evidence type="ECO:0000256" key="2">
    <source>
        <dbReference type="SAM" id="SignalP"/>
    </source>
</evidence>
<feature type="region of interest" description="Disordered" evidence="1">
    <location>
        <begin position="32"/>
        <end position="58"/>
    </location>
</feature>
<proteinExistence type="predicted"/>
<evidence type="ECO:0000313" key="3">
    <source>
        <dbReference type="EMBL" id="WIY46708.1"/>
    </source>
</evidence>
<dbReference type="Proteomes" id="UP001242732">
    <property type="component" value="Chromosome"/>
</dbReference>
<reference evidence="3 4" key="1">
    <citation type="submission" date="2023-06" db="EMBL/GenBank/DDBJ databases">
        <authorList>
            <person name="Ham H."/>
            <person name="Park D.S."/>
        </authorList>
    </citation>
    <scope>NUCLEOTIDE SEQUENCE [LARGE SCALE GENOMIC DNA]</scope>
    <source>
        <strain evidence="3 4">KACC 17005</strain>
    </source>
</reference>
<protein>
    <submittedName>
        <fullName evidence="3">DUF4124 domain-containing protein</fullName>
    </submittedName>
</protein>
<dbReference type="EMBL" id="CP127363">
    <property type="protein sequence ID" value="WIY46708.1"/>
    <property type="molecule type" value="Genomic_DNA"/>
</dbReference>
<feature type="chain" id="PRO_5045976694" evidence="2">
    <location>
        <begin position="18"/>
        <end position="171"/>
    </location>
</feature>
<accession>A0ABY9AIK4</accession>
<gene>
    <name evidence="3" type="ORF">QRO08_12635</name>
</gene>
<keyword evidence="4" id="KW-1185">Reference proteome</keyword>
<keyword evidence="2" id="KW-0732">Signal</keyword>